<feature type="transmembrane region" description="Helical" evidence="6">
    <location>
        <begin position="53"/>
        <end position="70"/>
    </location>
</feature>
<keyword evidence="5 6" id="KW-0472">Membrane</keyword>
<reference evidence="7" key="1">
    <citation type="submission" date="2020-05" db="EMBL/GenBank/DDBJ databases">
        <authorList>
            <person name="Chiriac C."/>
            <person name="Salcher M."/>
            <person name="Ghai R."/>
            <person name="Kavagutti S V."/>
        </authorList>
    </citation>
    <scope>NUCLEOTIDE SEQUENCE</scope>
</reference>
<keyword evidence="3 6" id="KW-0812">Transmembrane</keyword>
<evidence type="ECO:0000313" key="7">
    <source>
        <dbReference type="EMBL" id="CAB4625160.1"/>
    </source>
</evidence>
<comment type="subcellular location">
    <subcellularLocation>
        <location evidence="1">Membrane</location>
        <topology evidence="1">Multi-pass membrane protein</topology>
    </subcellularLocation>
</comment>
<dbReference type="AlphaFoldDB" id="A0A6J6IKY2"/>
<dbReference type="Pfam" id="PF02361">
    <property type="entry name" value="CbiQ"/>
    <property type="match status" value="1"/>
</dbReference>
<accession>A0A6J6IKY2</accession>
<dbReference type="CDD" id="cd16914">
    <property type="entry name" value="EcfT"/>
    <property type="match status" value="1"/>
</dbReference>
<keyword evidence="2" id="KW-1003">Cell membrane</keyword>
<evidence type="ECO:0000256" key="6">
    <source>
        <dbReference type="SAM" id="Phobius"/>
    </source>
</evidence>
<dbReference type="PANTHER" id="PTHR34857">
    <property type="entry name" value="SLL0384 PROTEIN"/>
    <property type="match status" value="1"/>
</dbReference>
<evidence type="ECO:0000256" key="3">
    <source>
        <dbReference type="ARBA" id="ARBA00022692"/>
    </source>
</evidence>
<evidence type="ECO:0000256" key="1">
    <source>
        <dbReference type="ARBA" id="ARBA00004141"/>
    </source>
</evidence>
<dbReference type="GO" id="GO:0005886">
    <property type="term" value="C:plasma membrane"/>
    <property type="evidence" value="ECO:0007669"/>
    <property type="project" value="UniProtKB-ARBA"/>
</dbReference>
<proteinExistence type="predicted"/>
<evidence type="ECO:0000256" key="5">
    <source>
        <dbReference type="ARBA" id="ARBA00023136"/>
    </source>
</evidence>
<keyword evidence="4 6" id="KW-1133">Transmembrane helix</keyword>
<dbReference type="EMBL" id="CAEZVJ010000030">
    <property type="protein sequence ID" value="CAB4625160.1"/>
    <property type="molecule type" value="Genomic_DNA"/>
</dbReference>
<protein>
    <submittedName>
        <fullName evidence="7">Unannotated protein</fullName>
    </submittedName>
</protein>
<evidence type="ECO:0000313" key="8">
    <source>
        <dbReference type="EMBL" id="CAB4863942.1"/>
    </source>
</evidence>
<dbReference type="PANTHER" id="PTHR34857:SF2">
    <property type="entry name" value="SLL0384 PROTEIN"/>
    <property type="match status" value="1"/>
</dbReference>
<feature type="transmembrane region" description="Helical" evidence="6">
    <location>
        <begin position="247"/>
        <end position="268"/>
    </location>
</feature>
<evidence type="ECO:0000256" key="4">
    <source>
        <dbReference type="ARBA" id="ARBA00022989"/>
    </source>
</evidence>
<feature type="transmembrane region" description="Helical" evidence="6">
    <location>
        <begin position="31"/>
        <end position="47"/>
    </location>
</feature>
<name>A0A6J6IKY2_9ZZZZ</name>
<dbReference type="EMBL" id="CAFBLO010000025">
    <property type="protein sequence ID" value="CAB4863942.1"/>
    <property type="molecule type" value="Genomic_DNA"/>
</dbReference>
<sequence length="269" mass="29202">MSSESGNSVAFGNRFRTHVDRGNPIRNMDPIVVFIVLVAIAIAPIAFPGFVAAAIVCLVYPVIALFAGVAREFLPTYLRLFLVVGLVLFVLRAAFIEGKDPLFRLGNIAPTWAGMEEGARFALLVMAISGAVTLFFNVATVRYLMLALELRGVTPRATYVILASFQSIIDLGRHARTVLEAQQSRGIETQGNIIVRARAFFPILAPVFLAAINQTEERAISLDARAFNSNVSHTHLVTLRPARPREIVFAVVVVAAVLVAFIGSALGWL</sequence>
<dbReference type="InterPro" id="IPR003339">
    <property type="entry name" value="ABC/ECF_trnsptr_transmembrane"/>
</dbReference>
<dbReference type="InterPro" id="IPR051611">
    <property type="entry name" value="ECF_transporter_component"/>
</dbReference>
<feature type="transmembrane region" description="Helical" evidence="6">
    <location>
        <begin position="121"/>
        <end position="141"/>
    </location>
</feature>
<organism evidence="7">
    <name type="scientific">freshwater metagenome</name>
    <dbReference type="NCBI Taxonomy" id="449393"/>
    <lineage>
        <taxon>unclassified sequences</taxon>
        <taxon>metagenomes</taxon>
        <taxon>ecological metagenomes</taxon>
    </lineage>
</organism>
<feature type="transmembrane region" description="Helical" evidence="6">
    <location>
        <begin position="77"/>
        <end position="95"/>
    </location>
</feature>
<evidence type="ECO:0000256" key="2">
    <source>
        <dbReference type="ARBA" id="ARBA00022475"/>
    </source>
</evidence>
<gene>
    <name evidence="7" type="ORF">UFOPK1961_00398</name>
    <name evidence="8" type="ORF">UFOPK3364_00401</name>
</gene>